<sequence>MDIPDTVKSLPEDLESIALDKFDKLQEKGDLLYIPPRHHVVTHDGFTFDFIISEVLTKKPQLADAAQKPGGPFPNPDPSYIVAPFVGPDHYLTLNKYSVSRPQYILPTLTYSPQASQLTPSDLSAAFAVLLSLKTEHMVIYNCGPAAGASQGHKHLQILPVQRAAGFRFFTDDISIPTERPVVVEGVPHRCFVVAVPDEAKVEDLVARHEQLLALTYAALDRVSAARNYNIIIAKSWMMAIPRAHRDRDGIATNAMGMVGVCWVKHEEEMRGWERLGWGEHLKWLGMSA</sequence>
<dbReference type="InterPro" id="IPR009163">
    <property type="entry name" value="Ap4A_phos1/2"/>
</dbReference>
<dbReference type="Pfam" id="PF19327">
    <property type="entry name" value="Ap4A_phos_N"/>
    <property type="match status" value="1"/>
</dbReference>
<reference evidence="3 4" key="1">
    <citation type="submission" date="2023-08" db="EMBL/GenBank/DDBJ databases">
        <title>Black Yeasts Isolated from many extreme environments.</title>
        <authorList>
            <person name="Coleine C."/>
            <person name="Stajich J.E."/>
            <person name="Selbmann L."/>
        </authorList>
    </citation>
    <scope>NUCLEOTIDE SEQUENCE [LARGE SCALE GENOMIC DNA]</scope>
    <source>
        <strain evidence="3 4">CCFEE 5935</strain>
    </source>
</reference>
<dbReference type="GO" id="GO:0003877">
    <property type="term" value="F:ATP:ADP adenylyltransferase activity"/>
    <property type="evidence" value="ECO:0007669"/>
    <property type="project" value="InterPro"/>
</dbReference>
<keyword evidence="4" id="KW-1185">Reference proteome</keyword>
<gene>
    <name evidence="3" type="ORF">LTR77_005083</name>
</gene>
<protein>
    <recommendedName>
        <fullName evidence="5">Ap4A phosphorylase II</fullName>
    </recommendedName>
</protein>
<evidence type="ECO:0000259" key="1">
    <source>
        <dbReference type="Pfam" id="PF09830"/>
    </source>
</evidence>
<dbReference type="InterPro" id="IPR045759">
    <property type="entry name" value="Ap4A_phos1/2_N"/>
</dbReference>
<evidence type="ECO:0000313" key="4">
    <source>
        <dbReference type="Proteomes" id="UP001337655"/>
    </source>
</evidence>
<evidence type="ECO:0000259" key="2">
    <source>
        <dbReference type="Pfam" id="PF19327"/>
    </source>
</evidence>
<dbReference type="InterPro" id="IPR043171">
    <property type="entry name" value="Ap4A_phos1/2-like"/>
</dbReference>
<dbReference type="GeneID" id="89926427"/>
<dbReference type="GO" id="GO:0009117">
    <property type="term" value="P:nucleotide metabolic process"/>
    <property type="evidence" value="ECO:0007669"/>
    <property type="project" value="InterPro"/>
</dbReference>
<dbReference type="PANTHER" id="PTHR38420:SF1">
    <property type="entry name" value="PUTATIVE (AFU_ORTHOLOGUE AFUA_5G14690)-RELATED"/>
    <property type="match status" value="1"/>
</dbReference>
<accession>A0AAV9PE87</accession>
<dbReference type="PANTHER" id="PTHR38420">
    <property type="entry name" value="AP-4-A PHOSPHORYLASE II"/>
    <property type="match status" value="1"/>
</dbReference>
<dbReference type="GO" id="GO:0005524">
    <property type="term" value="F:ATP binding"/>
    <property type="evidence" value="ECO:0007669"/>
    <property type="project" value="InterPro"/>
</dbReference>
<feature type="domain" description="ATP adenylyltransferase C-terminal" evidence="1">
    <location>
        <begin position="186"/>
        <end position="287"/>
    </location>
</feature>
<organism evidence="3 4">
    <name type="scientific">Saxophila tyrrhenica</name>
    <dbReference type="NCBI Taxonomy" id="1690608"/>
    <lineage>
        <taxon>Eukaryota</taxon>
        <taxon>Fungi</taxon>
        <taxon>Dikarya</taxon>
        <taxon>Ascomycota</taxon>
        <taxon>Pezizomycotina</taxon>
        <taxon>Dothideomycetes</taxon>
        <taxon>Dothideomycetidae</taxon>
        <taxon>Mycosphaerellales</taxon>
        <taxon>Extremaceae</taxon>
        <taxon>Saxophila</taxon>
    </lineage>
</organism>
<dbReference type="InterPro" id="IPR019200">
    <property type="entry name" value="ATP_adenylylTrfase_C"/>
</dbReference>
<dbReference type="Proteomes" id="UP001337655">
    <property type="component" value="Unassembled WGS sequence"/>
</dbReference>
<dbReference type="Pfam" id="PF09830">
    <property type="entry name" value="ATP_transf"/>
    <property type="match status" value="1"/>
</dbReference>
<dbReference type="SUPFAM" id="SSF54197">
    <property type="entry name" value="HIT-like"/>
    <property type="match status" value="1"/>
</dbReference>
<evidence type="ECO:0008006" key="5">
    <source>
        <dbReference type="Google" id="ProtNLM"/>
    </source>
</evidence>
<dbReference type="AlphaFoldDB" id="A0AAV9PE87"/>
<proteinExistence type="predicted"/>
<evidence type="ECO:0000313" key="3">
    <source>
        <dbReference type="EMBL" id="KAK5170495.1"/>
    </source>
</evidence>
<dbReference type="EMBL" id="JAVRRT010000007">
    <property type="protein sequence ID" value="KAK5170495.1"/>
    <property type="molecule type" value="Genomic_DNA"/>
</dbReference>
<dbReference type="InterPro" id="IPR036265">
    <property type="entry name" value="HIT-like_sf"/>
</dbReference>
<name>A0AAV9PE87_9PEZI</name>
<feature type="domain" description="Ap4A phosphorylase 1/2 N-terminal" evidence="2">
    <location>
        <begin position="11"/>
        <end position="162"/>
    </location>
</feature>
<dbReference type="Gene3D" id="3.30.428.70">
    <property type="match status" value="1"/>
</dbReference>
<comment type="caution">
    <text evidence="3">The sequence shown here is derived from an EMBL/GenBank/DDBJ whole genome shotgun (WGS) entry which is preliminary data.</text>
</comment>
<dbReference type="RefSeq" id="XP_064659693.1">
    <property type="nucleotide sequence ID" value="XM_064802332.1"/>
</dbReference>